<feature type="compositionally biased region" description="Low complexity" evidence="1">
    <location>
        <begin position="664"/>
        <end position="682"/>
    </location>
</feature>
<keyword evidence="3" id="KW-1185">Reference proteome</keyword>
<protein>
    <submittedName>
        <fullName evidence="2">Uncharacterized protein</fullName>
    </submittedName>
</protein>
<organism evidence="2 3">
    <name type="scientific">Rubroshorea leprosula</name>
    <dbReference type="NCBI Taxonomy" id="152421"/>
    <lineage>
        <taxon>Eukaryota</taxon>
        <taxon>Viridiplantae</taxon>
        <taxon>Streptophyta</taxon>
        <taxon>Embryophyta</taxon>
        <taxon>Tracheophyta</taxon>
        <taxon>Spermatophyta</taxon>
        <taxon>Magnoliopsida</taxon>
        <taxon>eudicotyledons</taxon>
        <taxon>Gunneridae</taxon>
        <taxon>Pentapetalae</taxon>
        <taxon>rosids</taxon>
        <taxon>malvids</taxon>
        <taxon>Malvales</taxon>
        <taxon>Dipterocarpaceae</taxon>
        <taxon>Rubroshorea</taxon>
    </lineage>
</organism>
<evidence type="ECO:0000313" key="2">
    <source>
        <dbReference type="EMBL" id="GKV08840.1"/>
    </source>
</evidence>
<dbReference type="EMBL" id="BPVZ01000029">
    <property type="protein sequence ID" value="GKV08840.1"/>
    <property type="molecule type" value="Genomic_DNA"/>
</dbReference>
<proteinExistence type="predicted"/>
<name>A0AAV5JA76_9ROSI</name>
<feature type="region of interest" description="Disordered" evidence="1">
    <location>
        <begin position="637"/>
        <end position="701"/>
    </location>
</feature>
<dbReference type="PANTHER" id="PTHR31267">
    <property type="entry name" value="DENTIN SIALOPHOSPHOPROTEIN-LIKE PROTEIN"/>
    <property type="match status" value="1"/>
</dbReference>
<feature type="region of interest" description="Disordered" evidence="1">
    <location>
        <begin position="1081"/>
        <end position="1113"/>
    </location>
</feature>
<evidence type="ECO:0000313" key="3">
    <source>
        <dbReference type="Proteomes" id="UP001054252"/>
    </source>
</evidence>
<feature type="compositionally biased region" description="Low complexity" evidence="1">
    <location>
        <begin position="880"/>
        <end position="890"/>
    </location>
</feature>
<evidence type="ECO:0000256" key="1">
    <source>
        <dbReference type="SAM" id="MobiDB-lite"/>
    </source>
</evidence>
<feature type="compositionally biased region" description="Polar residues" evidence="1">
    <location>
        <begin position="1084"/>
        <end position="1093"/>
    </location>
</feature>
<dbReference type="PANTHER" id="PTHR31267:SF2">
    <property type="entry name" value="EXPRESSED PROTEIN"/>
    <property type="match status" value="1"/>
</dbReference>
<feature type="compositionally biased region" description="Polar residues" evidence="1">
    <location>
        <begin position="571"/>
        <end position="589"/>
    </location>
</feature>
<dbReference type="Proteomes" id="UP001054252">
    <property type="component" value="Unassembled WGS sequence"/>
</dbReference>
<feature type="region of interest" description="Disordered" evidence="1">
    <location>
        <begin position="866"/>
        <end position="919"/>
    </location>
</feature>
<gene>
    <name evidence="2" type="ORF">SLEP1_g20416</name>
</gene>
<feature type="region of interest" description="Disordered" evidence="1">
    <location>
        <begin position="571"/>
        <end position="594"/>
    </location>
</feature>
<accession>A0AAV5JA76</accession>
<sequence length="1492" mass="163911">MPGNEVEDRIRNQFELENSFQSQRLLQAADGSWPVLNSNQWVRKLGEVGAPLNFNLKSYSLQQLDSPRGIGGESLIIPLNENPKQLTPIPEYSRVPYRKQHLITNGFSLGCQSFGTQQNQPGIYGENASYDQHNLTSRGFSILKSHQENESCDSPTLTANSERSEITEASTDFNFLKGQEQLFSGQQAGILQPFPMQQSGYNDMQLLQQQIMLKQLQDLQRHQQLQQLGDVRQQNTLNQFSAIARQPAGSQMSPLINGSPVHDAPQMFMNLVQRGASPTAPGVSKRVVFSQEQAQALRPVGLTPQQPDASLYGTPVANARGNMSQYSYLQGMSNDNVNLLTKAGGQTQKPTMQSSEAFLKDQYAVPPDQLCMQQGAIMSNQGFHGKDIFGEASIQGFNNGTISGNFQMGNAPQMNAAAKDFSGRQEQAGWPVMQQKTTQVAPQSLVPLDPIEEKILYNMDDNFWDSSFGRRPEAGNFSNALDNPDFSNAFPSIQSGSWSALMQSAVAEASSSDTALQDEWRALTFQNTEQSNDNQLSNFIDSEKQQTGWVDNNLQGASTFSSKPMPVFNDSGISSSFPGFQQPSNQFSTEQRDNPCQEGLFEQKTTKVTSKWVDCGSQQKQYIEGSQQIQSSMHINNAWPGQTYDHPDSDANQQRTTSHDDFGQQINNSQSSSQQASGNNMSERSYQRETPGEDYDSNGLHIRDQVNSGQVKFFGDASSTLNFSEGRIPVEELNSRGDIKSVGADGSNVASQTSQHMHELLQKVDRLREGGTAVHAGLADSNSLSNAPEAETHTSVGQLYNQSFASQGFGLRLAPPSQRAPNSSVFLSSQGSPQTIGYLNSGQVNSELQEKHQTWGSSVAALESSLPHLRNRSQMPEVPSSPIASQPSQATLSSTSRRRPPFNLAPFQDSSPQTSANPFGQQFPVLEAVSVTQPSLLSTMSRQGGYGEMQAVKERSLQQTSSEIVNSSEQAGFSLGKEIFQQQSLDANALPSVSSVSHSIQEGLDGMRHGDNQVSSISERDFAPPGHSLKQTSNVEQNYSLLHQVQGMNNVEADPAKGTNNAQQFTSVVSRQLYEHDSRLMNPMDNQTSSSGGDANLLSFFSGGREDPSAKALSHPAVHNLTPHEMFGFGQNFSQGQSSVNNFTTAHTNHGQVNLQMASSWFKQYGTFRNGQMRSMSDNRIAKPTVGQLSLGKPSQNLHAHASLQQVDAVDPSQVANARPSTAAALVPSEHLSASYALPSDMSNQSIGIARPKKRKALMSKPLPWHKEVTEGSQMHPHIRISEQEWAVAANRLYEKVEDDVEMLEDIQPMFRSKRRLILTTQLMQLLFHAAPLSILSADATSHYDSVSYVASRIALGDACSLSCGVGKDLQLPSENRNSNMTFEKEKFRSNEKASDQKYSQVMDEFISKAKKLENDFQRMDKAASVIDIRVECQEMERFAVINRFAKFHIRGQADNSGAASSTGAPKPFLQRYVMALPLPKNLPEGVQCLSL</sequence>
<reference evidence="2 3" key="1">
    <citation type="journal article" date="2021" name="Commun. Biol.">
        <title>The genome of Shorea leprosula (Dipterocarpaceae) highlights the ecological relevance of drought in aseasonal tropical rainforests.</title>
        <authorList>
            <person name="Ng K.K.S."/>
            <person name="Kobayashi M.J."/>
            <person name="Fawcett J.A."/>
            <person name="Hatakeyama M."/>
            <person name="Paape T."/>
            <person name="Ng C.H."/>
            <person name="Ang C.C."/>
            <person name="Tnah L.H."/>
            <person name="Lee C.T."/>
            <person name="Nishiyama T."/>
            <person name="Sese J."/>
            <person name="O'Brien M.J."/>
            <person name="Copetti D."/>
            <person name="Mohd Noor M.I."/>
            <person name="Ong R.C."/>
            <person name="Putra M."/>
            <person name="Sireger I.Z."/>
            <person name="Indrioko S."/>
            <person name="Kosugi Y."/>
            <person name="Izuno A."/>
            <person name="Isagi Y."/>
            <person name="Lee S.L."/>
            <person name="Shimizu K.K."/>
        </authorList>
    </citation>
    <scope>NUCLEOTIDE SEQUENCE [LARGE SCALE GENOMIC DNA]</scope>
    <source>
        <strain evidence="2">214</strain>
    </source>
</reference>
<feature type="compositionally biased region" description="Polar residues" evidence="1">
    <location>
        <begin position="908"/>
        <end position="919"/>
    </location>
</feature>
<comment type="caution">
    <text evidence="2">The sequence shown here is derived from an EMBL/GenBank/DDBJ whole genome shotgun (WGS) entry which is preliminary data.</text>
</comment>